<dbReference type="InterPro" id="IPR050131">
    <property type="entry name" value="Peptidase_S8_subtilisin-like"/>
</dbReference>
<evidence type="ECO:0000256" key="5">
    <source>
        <dbReference type="PROSITE-ProRule" id="PRU01240"/>
    </source>
</evidence>
<dbReference type="KEGG" id="paun:MJA45_00370"/>
<dbReference type="Gene3D" id="2.60.120.380">
    <property type="match status" value="3"/>
</dbReference>
<evidence type="ECO:0000256" key="2">
    <source>
        <dbReference type="ARBA" id="ARBA00022670"/>
    </source>
</evidence>
<comment type="similarity">
    <text evidence="1 5 6">Belongs to the peptidase S8 family.</text>
</comment>
<dbReference type="PROSITE" id="PS00137">
    <property type="entry name" value="SUBTILASE_HIS"/>
    <property type="match status" value="1"/>
</dbReference>
<dbReference type="PANTHER" id="PTHR43806">
    <property type="entry name" value="PEPTIDASE S8"/>
    <property type="match status" value="1"/>
</dbReference>
<dbReference type="InterPro" id="IPR000209">
    <property type="entry name" value="Peptidase_S8/S53_dom"/>
</dbReference>
<evidence type="ECO:0000256" key="3">
    <source>
        <dbReference type="ARBA" id="ARBA00022801"/>
    </source>
</evidence>
<dbReference type="Pfam" id="PF00082">
    <property type="entry name" value="Peptidase_S8"/>
    <property type="match status" value="1"/>
</dbReference>
<keyword evidence="2 5" id="KW-0645">Protease</keyword>
<dbReference type="SUPFAM" id="SSF52743">
    <property type="entry name" value="Subtilisin-like"/>
    <property type="match status" value="1"/>
</dbReference>
<sequence>MEEWLGRWQHSAYVESVQPNQAYRIAASPNDPMISNQKYLEQIHAREAWDVATGNEAITIALVDTGVDLTHPDLVSHLVKGTNLINPGQPPADDNGHGTNVAGVIAASANNDKGIAGLLWKAKIMPVKALESNGTGEEDKLGEGIRYAVDHGAKIVVLSLGLNKASAYMESIVKYAESRGVLLVAASGNEGNSVKYPAAYPTVLAVGGASADNHAATLSNYGPELDVVAPWNVFTTAVGGRYIYTGGTSLAAPQVAAVSALAWSLYPEMKPYEIRNLIRQTAEDLETPGWDAKTGYGLLRADRALREPYRADMYEPNNKIGEAKPTSVEKRIDAVLDGKTDEDWFVMEAPYDGTLLIQLAAETKAKVEVTHYRSAKSGGTVLRGDAEEGLSVPVTKGKNYIKLAAPELQEPAAYHMTTRFRIYRDPFEDNDRQYKAYTLPARTGMITGTFHQQNDQDWFVLNVERAGTLQLKVTVDTARIDPTLSIQKKGERETFLDQAGDGAPESLLPQEIGPGTYYIRVSNIARYTTPVTGEYTLDIQYSTNYEDPNEPNGKPYQAVAMVPGTEYLGVMDSHSDEDWFLLNLTEDTNAGLVLSGFPEDVRMQMELYDHSLEPVQVLVQKTSANARKIQTKLKAGTYYIKLTADKGFTQQRYTLVFRNGETKA</sequence>
<dbReference type="PANTHER" id="PTHR43806:SF11">
    <property type="entry name" value="CEREVISIN-RELATED"/>
    <property type="match status" value="1"/>
</dbReference>
<dbReference type="Gene3D" id="3.40.50.200">
    <property type="entry name" value="Peptidase S8/S53 domain"/>
    <property type="match status" value="1"/>
</dbReference>
<organism evidence="8 9">
    <name type="scientific">Paenibacillus aurantius</name>
    <dbReference type="NCBI Taxonomy" id="2918900"/>
    <lineage>
        <taxon>Bacteria</taxon>
        <taxon>Bacillati</taxon>
        <taxon>Bacillota</taxon>
        <taxon>Bacilli</taxon>
        <taxon>Bacillales</taxon>
        <taxon>Paenibacillaceae</taxon>
        <taxon>Paenibacillus</taxon>
    </lineage>
</organism>
<keyword evidence="4 5" id="KW-0720">Serine protease</keyword>
<evidence type="ECO:0000256" key="4">
    <source>
        <dbReference type="ARBA" id="ARBA00022825"/>
    </source>
</evidence>
<protein>
    <submittedName>
        <fullName evidence="8">S8 family serine peptidase</fullName>
    </submittedName>
</protein>
<evidence type="ECO:0000259" key="7">
    <source>
        <dbReference type="Pfam" id="PF00082"/>
    </source>
</evidence>
<dbReference type="PROSITE" id="PS51892">
    <property type="entry name" value="SUBTILASE"/>
    <property type="match status" value="1"/>
</dbReference>
<feature type="active site" description="Charge relay system" evidence="5">
    <location>
        <position position="64"/>
    </location>
</feature>
<evidence type="ECO:0000256" key="1">
    <source>
        <dbReference type="ARBA" id="ARBA00011073"/>
    </source>
</evidence>
<dbReference type="InterPro" id="IPR022398">
    <property type="entry name" value="Peptidase_S8_His-AS"/>
</dbReference>
<dbReference type="Proteomes" id="UP001305702">
    <property type="component" value="Chromosome"/>
</dbReference>
<dbReference type="PRINTS" id="PR00723">
    <property type="entry name" value="SUBTILISIN"/>
</dbReference>
<feature type="active site" description="Charge relay system" evidence="5">
    <location>
        <position position="97"/>
    </location>
</feature>
<dbReference type="InterPro" id="IPR036852">
    <property type="entry name" value="Peptidase_S8/S53_dom_sf"/>
</dbReference>
<dbReference type="GO" id="GO:0004252">
    <property type="term" value="F:serine-type endopeptidase activity"/>
    <property type="evidence" value="ECO:0007669"/>
    <property type="project" value="UniProtKB-UniRule"/>
</dbReference>
<dbReference type="PROSITE" id="PS00136">
    <property type="entry name" value="SUBTILASE_ASP"/>
    <property type="match status" value="1"/>
</dbReference>
<dbReference type="PROSITE" id="PS00138">
    <property type="entry name" value="SUBTILASE_SER"/>
    <property type="match status" value="1"/>
</dbReference>
<evidence type="ECO:0000313" key="9">
    <source>
        <dbReference type="Proteomes" id="UP001305702"/>
    </source>
</evidence>
<dbReference type="GO" id="GO:0006508">
    <property type="term" value="P:proteolysis"/>
    <property type="evidence" value="ECO:0007669"/>
    <property type="project" value="UniProtKB-KW"/>
</dbReference>
<feature type="active site" description="Charge relay system" evidence="5">
    <location>
        <position position="249"/>
    </location>
</feature>
<dbReference type="EMBL" id="CP130318">
    <property type="protein sequence ID" value="WNQ11568.1"/>
    <property type="molecule type" value="Genomic_DNA"/>
</dbReference>
<keyword evidence="9" id="KW-1185">Reference proteome</keyword>
<reference evidence="8 9" key="1">
    <citation type="submission" date="2022-02" db="EMBL/GenBank/DDBJ databases">
        <title>Paenibacillus sp. MBLB1776 Whole Genome Shotgun Sequencing.</title>
        <authorList>
            <person name="Hwang C.Y."/>
            <person name="Cho E.-S."/>
            <person name="Seo M.-J."/>
        </authorList>
    </citation>
    <scope>NUCLEOTIDE SEQUENCE [LARGE SCALE GENOMIC DNA]</scope>
    <source>
        <strain evidence="8 9">MBLB1776</strain>
    </source>
</reference>
<dbReference type="RefSeq" id="WP_315605345.1">
    <property type="nucleotide sequence ID" value="NZ_CP130318.1"/>
</dbReference>
<dbReference type="InterPro" id="IPR015500">
    <property type="entry name" value="Peptidase_S8_subtilisin-rel"/>
</dbReference>
<name>A0AA96LEL8_9BACL</name>
<dbReference type="InterPro" id="IPR023828">
    <property type="entry name" value="Peptidase_S8_Ser-AS"/>
</dbReference>
<keyword evidence="3 5" id="KW-0378">Hydrolase</keyword>
<proteinExistence type="inferred from homology"/>
<dbReference type="AlphaFoldDB" id="A0AA96LEL8"/>
<evidence type="ECO:0000313" key="8">
    <source>
        <dbReference type="EMBL" id="WNQ11568.1"/>
    </source>
</evidence>
<dbReference type="SUPFAM" id="SSF89260">
    <property type="entry name" value="Collagen-binding domain"/>
    <property type="match status" value="2"/>
</dbReference>
<accession>A0AA96LEL8</accession>
<gene>
    <name evidence="8" type="ORF">MJA45_00370</name>
</gene>
<evidence type="ECO:0000256" key="6">
    <source>
        <dbReference type="RuleBase" id="RU003355"/>
    </source>
</evidence>
<feature type="domain" description="Peptidase S8/S53" evidence="7">
    <location>
        <begin position="57"/>
        <end position="297"/>
    </location>
</feature>
<dbReference type="InterPro" id="IPR023827">
    <property type="entry name" value="Peptidase_S8_Asp-AS"/>
</dbReference>